<dbReference type="PANTHER" id="PTHR11474">
    <property type="entry name" value="TYROSINASE FAMILY MEMBER"/>
    <property type="match status" value="1"/>
</dbReference>
<organism evidence="5 6">
    <name type="scientific">Cochliobolus sativus</name>
    <name type="common">Common root rot and spot blotch fungus</name>
    <name type="synonym">Bipolaris sorokiniana</name>
    <dbReference type="NCBI Taxonomy" id="45130"/>
    <lineage>
        <taxon>Eukaryota</taxon>
        <taxon>Fungi</taxon>
        <taxon>Dikarya</taxon>
        <taxon>Ascomycota</taxon>
        <taxon>Pezizomycotina</taxon>
        <taxon>Dothideomycetes</taxon>
        <taxon>Pleosporomycetidae</taxon>
        <taxon>Pleosporales</taxon>
        <taxon>Pleosporineae</taxon>
        <taxon>Pleosporaceae</taxon>
        <taxon>Bipolaris</taxon>
    </lineage>
</organism>
<evidence type="ECO:0000256" key="1">
    <source>
        <dbReference type="ARBA" id="ARBA00022723"/>
    </source>
</evidence>
<feature type="chain" id="PRO_5034662193" description="Tyrosinase copper-binding domain-containing protein" evidence="3">
    <location>
        <begin position="22"/>
        <end position="344"/>
    </location>
</feature>
<dbReference type="PANTHER" id="PTHR11474:SF126">
    <property type="entry name" value="TYROSINASE-LIKE PROTEIN TYR-1-RELATED"/>
    <property type="match status" value="1"/>
</dbReference>
<evidence type="ECO:0000256" key="2">
    <source>
        <dbReference type="ARBA" id="ARBA00023008"/>
    </source>
</evidence>
<dbReference type="InterPro" id="IPR008922">
    <property type="entry name" value="Di-copper_centre_dom_sf"/>
</dbReference>
<dbReference type="PRINTS" id="PR00092">
    <property type="entry name" value="TYROSINASE"/>
</dbReference>
<evidence type="ECO:0000259" key="4">
    <source>
        <dbReference type="PROSITE" id="PS00497"/>
    </source>
</evidence>
<dbReference type="GO" id="GO:0016491">
    <property type="term" value="F:oxidoreductase activity"/>
    <property type="evidence" value="ECO:0007669"/>
    <property type="project" value="InterPro"/>
</dbReference>
<keyword evidence="1" id="KW-0479">Metal-binding</keyword>
<gene>
    <name evidence="5" type="ORF">GGP41_009575</name>
</gene>
<dbReference type="SUPFAM" id="SSF48056">
    <property type="entry name" value="Di-copper centre-containing domain"/>
    <property type="match status" value="1"/>
</dbReference>
<reference evidence="5" key="1">
    <citation type="submission" date="2019-11" db="EMBL/GenBank/DDBJ databases">
        <title>Bipolaris sorokiniana Genome sequencing.</title>
        <authorList>
            <person name="Wang H."/>
        </authorList>
    </citation>
    <scope>NUCLEOTIDE SEQUENCE</scope>
</reference>
<dbReference type="Proteomes" id="UP000624244">
    <property type="component" value="Unassembled WGS sequence"/>
</dbReference>
<dbReference type="Pfam" id="PF00264">
    <property type="entry name" value="Tyrosinase"/>
    <property type="match status" value="1"/>
</dbReference>
<name>A0A8H5ZBW5_COCSA</name>
<evidence type="ECO:0000313" key="6">
    <source>
        <dbReference type="Proteomes" id="UP000624244"/>
    </source>
</evidence>
<dbReference type="OMA" id="NIHAAGH"/>
<dbReference type="GO" id="GO:0046872">
    <property type="term" value="F:metal ion binding"/>
    <property type="evidence" value="ECO:0007669"/>
    <property type="project" value="UniProtKB-KW"/>
</dbReference>
<feature type="domain" description="Tyrosinase copper-binding" evidence="4">
    <location>
        <begin position="88"/>
        <end position="105"/>
    </location>
</feature>
<comment type="caution">
    <text evidence="5">The sequence shown here is derived from an EMBL/GenBank/DDBJ whole genome shotgun (WGS) entry which is preliminary data.</text>
</comment>
<dbReference type="EMBL" id="WNKQ01000018">
    <property type="protein sequence ID" value="KAF5845799.1"/>
    <property type="molecule type" value="Genomic_DNA"/>
</dbReference>
<proteinExistence type="predicted"/>
<protein>
    <recommendedName>
        <fullName evidence="4">Tyrosinase copper-binding domain-containing protein</fullName>
    </recommendedName>
</protein>
<dbReference type="AlphaFoldDB" id="A0A8H5ZBW5"/>
<evidence type="ECO:0000313" key="5">
    <source>
        <dbReference type="EMBL" id="KAF5845799.1"/>
    </source>
</evidence>
<keyword evidence="3" id="KW-0732">Signal</keyword>
<keyword evidence="2" id="KW-0186">Copper</keyword>
<accession>A0A8H5ZBW5</accession>
<feature type="signal peptide" evidence="3">
    <location>
        <begin position="1"/>
        <end position="21"/>
    </location>
</feature>
<sequence length="344" mass="38326">MVKLQVITSALSLASLAVAAALPAPNVPTCKKPAKRLEWRQMSHGQKRNYINAVLCLQKIPSISGFPYAKNRYDDFQAIHHDQGNYIHWVGFFLPWHRYFVWAYEQTLRNECGYKGAQPYWDYTLDADPQDLNSTRIYETDVFSPTVGFGGNGPRVIPTPEQNPLGVNNTGGGCVQDGPFVPKNFMLNFPGPEPQCLRRDFSPNLLNRGADPKVAENILSQETYVAFDRALQGAKNFINPNIHAAGHFGVGGVFGQAGDVKNSPGEPLFFLHHASIDRLWWLWQQGDLATRNFEIGGNLVPEIYGNDTEVTPEFEIQLGAVAGTVKLAKLLNAKGELFCYSYSY</sequence>
<dbReference type="InterPro" id="IPR002227">
    <property type="entry name" value="Tyrosinase_Cu-bd"/>
</dbReference>
<evidence type="ECO:0000256" key="3">
    <source>
        <dbReference type="SAM" id="SignalP"/>
    </source>
</evidence>
<dbReference type="InterPro" id="IPR050316">
    <property type="entry name" value="Tyrosinase/Hemocyanin"/>
</dbReference>
<dbReference type="PROSITE" id="PS00497">
    <property type="entry name" value="TYROSINASE_1"/>
    <property type="match status" value="1"/>
</dbReference>
<dbReference type="Gene3D" id="1.10.1280.10">
    <property type="entry name" value="Di-copper center containing domain from catechol oxidase"/>
    <property type="match status" value="1"/>
</dbReference>